<feature type="compositionally biased region" description="Pro residues" evidence="1">
    <location>
        <begin position="1"/>
        <end position="12"/>
    </location>
</feature>
<dbReference type="EMBL" id="OZ037946">
    <property type="protein sequence ID" value="CAL1703264.1"/>
    <property type="molecule type" value="Genomic_DNA"/>
</dbReference>
<feature type="compositionally biased region" description="Pro residues" evidence="1">
    <location>
        <begin position="21"/>
        <end position="36"/>
    </location>
</feature>
<dbReference type="InterPro" id="IPR046522">
    <property type="entry name" value="DUF6699"/>
</dbReference>
<feature type="region of interest" description="Disordered" evidence="1">
    <location>
        <begin position="210"/>
        <end position="231"/>
    </location>
</feature>
<feature type="region of interest" description="Disordered" evidence="1">
    <location>
        <begin position="1"/>
        <end position="94"/>
    </location>
</feature>
<feature type="region of interest" description="Disordered" evidence="1">
    <location>
        <begin position="444"/>
        <end position="482"/>
    </location>
</feature>
<proteinExistence type="predicted"/>
<evidence type="ECO:0000259" key="2">
    <source>
        <dbReference type="Pfam" id="PF20415"/>
    </source>
</evidence>
<gene>
    <name evidence="3" type="ORF">GFSPODELE1_LOCUS4489</name>
</gene>
<feature type="compositionally biased region" description="Low complexity" evidence="1">
    <location>
        <begin position="458"/>
        <end position="468"/>
    </location>
</feature>
<name>A0ABP1D7Z3_9APHY</name>
<feature type="domain" description="DUF6699" evidence="2">
    <location>
        <begin position="284"/>
        <end position="416"/>
    </location>
</feature>
<feature type="compositionally biased region" description="Low complexity" evidence="1">
    <location>
        <begin position="37"/>
        <end position="51"/>
    </location>
</feature>
<dbReference type="Pfam" id="PF20415">
    <property type="entry name" value="DUF6699"/>
    <property type="match status" value="1"/>
</dbReference>
<keyword evidence="4" id="KW-1185">Reference proteome</keyword>
<protein>
    <recommendedName>
        <fullName evidence="2">DUF6699 domain-containing protein</fullName>
    </recommendedName>
</protein>
<sequence length="482" mass="51638">MNSPSPFIPPRPLSSRDGTPAPSPPVIPPFSPPQSPPQQQRGRQQAGGVPVYPGLATPYMGFNQGSGGLAPDWTGFPTPGPGQAGGGAPTPQTGHWGLPGGYNTGQAPATGYAAYTPLPAGFGMTPMQPMQPMHPMQAMQGMPGMAGVAGIPAMHMGGMPTSGMGWHPGPGPGVYPTPYAPNAPMPGAWGYTPYPPPGATLPPVFGPPPPLHPGAPRMDRRQSSHRRARSTERMDVFNKWFESPSYGPVLSPMLIKETDARLELNPLIMPLDAPARGEDHNDSLEWDMLFHTGRCHCSSDPAGRSWSQRNPPATWPRVSSLRLVSGDFPWVITIDASNPENGVTCGDVLEGVHSFLHQRVSSREYAATSPDLQRQINATYYHNRSTAPGVPGGLLRPGIHRFDFLGTSTMFGGIAMNEQRVREICKAPLPCTFELICGQRPDDYVDVRDGRRSRSGRSRATSRATSRPPTRPPSRGRADPAA</sequence>
<evidence type="ECO:0000313" key="4">
    <source>
        <dbReference type="Proteomes" id="UP001497453"/>
    </source>
</evidence>
<evidence type="ECO:0000313" key="3">
    <source>
        <dbReference type="EMBL" id="CAL1703264.1"/>
    </source>
</evidence>
<reference evidence="4" key="1">
    <citation type="submission" date="2024-04" db="EMBL/GenBank/DDBJ databases">
        <authorList>
            <person name="Shaw F."/>
            <person name="Minotto A."/>
        </authorList>
    </citation>
    <scope>NUCLEOTIDE SEQUENCE [LARGE SCALE GENOMIC DNA]</scope>
</reference>
<dbReference type="Proteomes" id="UP001497453">
    <property type="component" value="Chromosome 3"/>
</dbReference>
<accession>A0ABP1D7Z3</accession>
<organism evidence="3 4">
    <name type="scientific">Somion occarium</name>
    <dbReference type="NCBI Taxonomy" id="3059160"/>
    <lineage>
        <taxon>Eukaryota</taxon>
        <taxon>Fungi</taxon>
        <taxon>Dikarya</taxon>
        <taxon>Basidiomycota</taxon>
        <taxon>Agaricomycotina</taxon>
        <taxon>Agaricomycetes</taxon>
        <taxon>Polyporales</taxon>
        <taxon>Cerrenaceae</taxon>
        <taxon>Somion</taxon>
    </lineage>
</organism>
<evidence type="ECO:0000256" key="1">
    <source>
        <dbReference type="SAM" id="MobiDB-lite"/>
    </source>
</evidence>